<sequence>MIVVDKASMISSPIFGVKASTFNRMNLRPVVVLAGDKCQQQPLQTVNGRITSTTSIINDNATFSSHNAVIHRLHQQFRIVDAEYAAFLDLIRFIRPTQEQVDKMQDGIPNYNKHFPRSFMLNYGVALSNLSDDKILCRLFDWNCEWLSRPNIAISEMASTLKENWSNIMAYRGTVFTEEFVDDLRPPETCRQ</sequence>
<dbReference type="EMBL" id="CALNXK010000025">
    <property type="protein sequence ID" value="CAH3112695.1"/>
    <property type="molecule type" value="Genomic_DNA"/>
</dbReference>
<comment type="caution">
    <text evidence="1">The sequence shown here is derived from an EMBL/GenBank/DDBJ whole genome shotgun (WGS) entry which is preliminary data.</text>
</comment>
<proteinExistence type="predicted"/>
<accession>A0ABN8NLJ9</accession>
<name>A0ABN8NLJ9_9CNID</name>
<dbReference type="Proteomes" id="UP001159405">
    <property type="component" value="Unassembled WGS sequence"/>
</dbReference>
<protein>
    <recommendedName>
        <fullName evidence="3">DNA helicase</fullName>
    </recommendedName>
</protein>
<gene>
    <name evidence="1" type="ORF">PLOB_00021440</name>
</gene>
<evidence type="ECO:0008006" key="3">
    <source>
        <dbReference type="Google" id="ProtNLM"/>
    </source>
</evidence>
<evidence type="ECO:0000313" key="1">
    <source>
        <dbReference type="EMBL" id="CAH3112695.1"/>
    </source>
</evidence>
<reference evidence="1 2" key="1">
    <citation type="submission" date="2022-05" db="EMBL/GenBank/DDBJ databases">
        <authorList>
            <consortium name="Genoscope - CEA"/>
            <person name="William W."/>
        </authorList>
    </citation>
    <scope>NUCLEOTIDE SEQUENCE [LARGE SCALE GENOMIC DNA]</scope>
</reference>
<keyword evidence="2" id="KW-1185">Reference proteome</keyword>
<organism evidence="1 2">
    <name type="scientific">Porites lobata</name>
    <dbReference type="NCBI Taxonomy" id="104759"/>
    <lineage>
        <taxon>Eukaryota</taxon>
        <taxon>Metazoa</taxon>
        <taxon>Cnidaria</taxon>
        <taxon>Anthozoa</taxon>
        <taxon>Hexacorallia</taxon>
        <taxon>Scleractinia</taxon>
        <taxon>Fungiina</taxon>
        <taxon>Poritidae</taxon>
        <taxon>Porites</taxon>
    </lineage>
</organism>
<evidence type="ECO:0000313" key="2">
    <source>
        <dbReference type="Proteomes" id="UP001159405"/>
    </source>
</evidence>